<evidence type="ECO:0000313" key="2">
    <source>
        <dbReference type="EMBL" id="RTQ88882.1"/>
    </source>
</evidence>
<dbReference type="AlphaFoldDB" id="A0A431UGX6"/>
<gene>
    <name evidence="2" type="ORF">EKL94_11620</name>
</gene>
<accession>A0A431UGX6</accession>
<protein>
    <submittedName>
        <fullName evidence="2">Uncharacterized protein</fullName>
    </submittedName>
</protein>
<evidence type="ECO:0000313" key="3">
    <source>
        <dbReference type="Proteomes" id="UP000271705"/>
    </source>
</evidence>
<dbReference type="EMBL" id="RXLZ01000030">
    <property type="protein sequence ID" value="RTQ88882.1"/>
    <property type="molecule type" value="Genomic_DNA"/>
</dbReference>
<comment type="caution">
    <text evidence="2">The sequence shown here is derived from an EMBL/GenBank/DDBJ whole genome shotgun (WGS) entry which is preliminary data.</text>
</comment>
<sequence>MSTLVDTVDPRHAWMLFDQLSKYSNSMEIHPRMAWIHQIAEICQRWGGMGRQDRWRHGCRHRAPMGESALLAKHCFASARTHSRQRLGRTAERGSRRPRTPTPPRQPTECQLLLLLLLLRLPASGRHYQGAGRSPAEKHA</sequence>
<dbReference type="Proteomes" id="UP000271705">
    <property type="component" value="Unassembled WGS sequence"/>
</dbReference>
<feature type="region of interest" description="Disordered" evidence="1">
    <location>
        <begin position="80"/>
        <end position="107"/>
    </location>
</feature>
<evidence type="ECO:0000256" key="1">
    <source>
        <dbReference type="SAM" id="MobiDB-lite"/>
    </source>
</evidence>
<name>A0A431UGX6_STEMA</name>
<reference evidence="2 3" key="1">
    <citation type="submission" date="2018-12" db="EMBL/GenBank/DDBJ databases">
        <authorList>
            <person name="Kartti S."/>
            <person name="Manni A."/>
            <person name="Chemao El Fihri M.W."/>
            <person name="Laamarti M."/>
            <person name="Temsamani L."/>
            <person name="El Jamali J.E."/>
            <person name="Ouadghiri M."/>
            <person name="Ibrahimi A."/>
            <person name="Filati-Maltouf A."/>
        </authorList>
    </citation>
    <scope>NUCLEOTIDE SEQUENCE [LARGE SCALE GENOMIC DNA]</scope>
    <source>
        <strain evidence="2 3">MDMC339</strain>
    </source>
</reference>
<proteinExistence type="predicted"/>
<organism evidence="2 3">
    <name type="scientific">Stenotrophomonas maltophilia</name>
    <name type="common">Pseudomonas maltophilia</name>
    <name type="synonym">Xanthomonas maltophilia</name>
    <dbReference type="NCBI Taxonomy" id="40324"/>
    <lineage>
        <taxon>Bacteria</taxon>
        <taxon>Pseudomonadati</taxon>
        <taxon>Pseudomonadota</taxon>
        <taxon>Gammaproteobacteria</taxon>
        <taxon>Lysobacterales</taxon>
        <taxon>Lysobacteraceae</taxon>
        <taxon>Stenotrophomonas</taxon>
        <taxon>Stenotrophomonas maltophilia group</taxon>
    </lineage>
</organism>